<evidence type="ECO:0000313" key="3">
    <source>
        <dbReference type="EMBL" id="PWK47087.1"/>
    </source>
</evidence>
<accession>A0A316FYA3</accession>
<dbReference type="EMBL" id="QGGR01000008">
    <property type="protein sequence ID" value="PWK47087.1"/>
    <property type="molecule type" value="Genomic_DNA"/>
</dbReference>
<dbReference type="GO" id="GO:0006508">
    <property type="term" value="P:proteolysis"/>
    <property type="evidence" value="ECO:0007669"/>
    <property type="project" value="InterPro"/>
</dbReference>
<evidence type="ECO:0000256" key="1">
    <source>
        <dbReference type="SAM" id="MobiDB-lite"/>
    </source>
</evidence>
<dbReference type="Gene3D" id="3.40.50.1460">
    <property type="match status" value="1"/>
</dbReference>
<comment type="caution">
    <text evidence="3">The sequence shown here is derived from an EMBL/GenBank/DDBJ whole genome shotgun (WGS) entry which is preliminary data.</text>
</comment>
<gene>
    <name evidence="3" type="ORF">BC793_108202</name>
</gene>
<sequence length="334" mass="36005">MTGGSPQRRALLLGCGTFADPSLAPLRSPRQDVNELSRTLRDPENCRYAVTARIDCTSQGARREIEAFFSAARPTDTMSLLYLSCHGVQDRHGRLYFAFTDTERDLLGSTAVSAEWVRDCIQSSRSKATLILVDCCFSGGFIKGMRSRSAGDNLETLVQEIPPGTGVAVLTASGDTEASFEDAESEVVRPSYFTGALISGISSGAADRNRDGRITADELYDFVYDEVVRGPSPQRPRRLGSGEGALVVADATRSPRPSAPGRDAGATDGPPTSESQHATLSAQGVLGWVSFDGQWVVIGKNGVGHIYKGERRYHIRQLSGVAMKAATRLHHGYF</sequence>
<proteinExistence type="predicted"/>
<dbReference type="InterPro" id="IPR052039">
    <property type="entry name" value="Caspase-related_regulators"/>
</dbReference>
<dbReference type="PANTHER" id="PTHR22576">
    <property type="entry name" value="MUCOSA ASSOCIATED LYMPHOID TISSUE LYMPHOMA TRANSLOCATION PROTEIN 1/PARACASPASE"/>
    <property type="match status" value="1"/>
</dbReference>
<dbReference type="InterPro" id="IPR011600">
    <property type="entry name" value="Pept_C14_caspase"/>
</dbReference>
<dbReference type="SUPFAM" id="SSF52129">
    <property type="entry name" value="Caspase-like"/>
    <property type="match status" value="1"/>
</dbReference>
<dbReference type="InterPro" id="IPR018247">
    <property type="entry name" value="EF_Hand_1_Ca_BS"/>
</dbReference>
<feature type="region of interest" description="Disordered" evidence="1">
    <location>
        <begin position="251"/>
        <end position="276"/>
    </location>
</feature>
<reference evidence="3 4" key="1">
    <citation type="submission" date="2018-05" db="EMBL/GenBank/DDBJ databases">
        <title>Genomic Encyclopedia of Archaeal and Bacterial Type Strains, Phase II (KMG-II): from individual species to whole genera.</title>
        <authorList>
            <person name="Goeker M."/>
        </authorList>
    </citation>
    <scope>NUCLEOTIDE SEQUENCE [LARGE SCALE GENOMIC DNA]</scope>
    <source>
        <strain evidence="3 4">DSM 45184</strain>
    </source>
</reference>
<protein>
    <submittedName>
        <fullName evidence="3">Caspase domain-containing protein</fullName>
    </submittedName>
</protein>
<dbReference type="AlphaFoldDB" id="A0A316FYA3"/>
<feature type="domain" description="Peptidase C14 caspase" evidence="2">
    <location>
        <begin position="8"/>
        <end position="227"/>
    </location>
</feature>
<evidence type="ECO:0000313" key="4">
    <source>
        <dbReference type="Proteomes" id="UP000245697"/>
    </source>
</evidence>
<organism evidence="3 4">
    <name type="scientific">Actinoplanes xinjiangensis</name>
    <dbReference type="NCBI Taxonomy" id="512350"/>
    <lineage>
        <taxon>Bacteria</taxon>
        <taxon>Bacillati</taxon>
        <taxon>Actinomycetota</taxon>
        <taxon>Actinomycetes</taxon>
        <taxon>Micromonosporales</taxon>
        <taxon>Micromonosporaceae</taxon>
        <taxon>Actinoplanes</taxon>
    </lineage>
</organism>
<dbReference type="Pfam" id="PF00656">
    <property type="entry name" value="Peptidase_C14"/>
    <property type="match status" value="1"/>
</dbReference>
<dbReference type="OrthoDB" id="491589at2"/>
<dbReference type="RefSeq" id="WP_109594352.1">
    <property type="nucleotide sequence ID" value="NZ_BONA01000049.1"/>
</dbReference>
<evidence type="ECO:0000259" key="2">
    <source>
        <dbReference type="Pfam" id="PF00656"/>
    </source>
</evidence>
<dbReference type="PROSITE" id="PS00018">
    <property type="entry name" value="EF_HAND_1"/>
    <property type="match status" value="1"/>
</dbReference>
<keyword evidence="4" id="KW-1185">Reference proteome</keyword>
<dbReference type="GO" id="GO:0004197">
    <property type="term" value="F:cysteine-type endopeptidase activity"/>
    <property type="evidence" value="ECO:0007669"/>
    <property type="project" value="InterPro"/>
</dbReference>
<name>A0A316FYA3_9ACTN</name>
<dbReference type="NCBIfam" id="NF047832">
    <property type="entry name" value="caspase_w_EACC1"/>
    <property type="match status" value="1"/>
</dbReference>
<dbReference type="PANTHER" id="PTHR22576:SF37">
    <property type="entry name" value="MUCOSA-ASSOCIATED LYMPHOID TISSUE LYMPHOMA TRANSLOCATION PROTEIN 1"/>
    <property type="match status" value="1"/>
</dbReference>
<dbReference type="Proteomes" id="UP000245697">
    <property type="component" value="Unassembled WGS sequence"/>
</dbReference>
<dbReference type="InterPro" id="IPR029030">
    <property type="entry name" value="Caspase-like_dom_sf"/>
</dbReference>